<accession>A0ABM5D7I1</accession>
<dbReference type="RefSeq" id="XP_072816861.1">
    <property type="nucleotide sequence ID" value="XM_072960760.1"/>
</dbReference>
<organism evidence="4 5">
    <name type="scientific">Vicugna pacos</name>
    <name type="common">Alpaca</name>
    <name type="synonym">Lama pacos</name>
    <dbReference type="NCBI Taxonomy" id="30538"/>
    <lineage>
        <taxon>Eukaryota</taxon>
        <taxon>Metazoa</taxon>
        <taxon>Chordata</taxon>
        <taxon>Craniata</taxon>
        <taxon>Vertebrata</taxon>
        <taxon>Euteleostomi</taxon>
        <taxon>Mammalia</taxon>
        <taxon>Eutheria</taxon>
        <taxon>Laurasiatheria</taxon>
        <taxon>Artiodactyla</taxon>
        <taxon>Tylopoda</taxon>
        <taxon>Camelidae</taxon>
        <taxon>Vicugna</taxon>
    </lineage>
</organism>
<feature type="coiled-coil region" evidence="2">
    <location>
        <begin position="12"/>
        <end position="39"/>
    </location>
</feature>
<gene>
    <name evidence="5" type="primary">VMA22</name>
</gene>
<feature type="region of interest" description="Disordered" evidence="3">
    <location>
        <begin position="61"/>
        <end position="149"/>
    </location>
</feature>
<dbReference type="Pfam" id="PF21730">
    <property type="entry name" value="Vma22_CCDC115"/>
    <property type="match status" value="1"/>
</dbReference>
<dbReference type="PANTHER" id="PTHR31996">
    <property type="entry name" value="COILED-COIL DOMAIN-CONTAINING PROTEIN 115"/>
    <property type="match status" value="1"/>
</dbReference>
<sequence>MWAEAMAAPDLRAQLDSLLLQLLGDLEELEAKRAALNARVEEGWLSLSKARYNMGAKSVGPLQYASRMEPQVRVGTSSSQAQGPHQDPRARPLASSPGPSELVWNPGSSQSAAGPSQLPGGSSAGCRHGQPTEPHQRGSQPGPGAPGET</sequence>
<dbReference type="PANTHER" id="PTHR31996:SF2">
    <property type="entry name" value="COILED-COIL DOMAIN-CONTAINING PROTEIN 115"/>
    <property type="match status" value="1"/>
</dbReference>
<evidence type="ECO:0000256" key="2">
    <source>
        <dbReference type="SAM" id="Coils"/>
    </source>
</evidence>
<name>A0ABM5D7I1_VICPA</name>
<evidence type="ECO:0000313" key="5">
    <source>
        <dbReference type="RefSeq" id="XP_072816861.1"/>
    </source>
</evidence>
<evidence type="ECO:0000256" key="1">
    <source>
        <dbReference type="ARBA" id="ARBA00093634"/>
    </source>
</evidence>
<protein>
    <recommendedName>
        <fullName evidence="1">Vacuolar ATPase assembly protein VMA22</fullName>
    </recommendedName>
</protein>
<dbReference type="GeneID" id="102526060"/>
<keyword evidence="4" id="KW-1185">Reference proteome</keyword>
<keyword evidence="2" id="KW-0175">Coiled coil</keyword>
<evidence type="ECO:0000256" key="3">
    <source>
        <dbReference type="SAM" id="MobiDB-lite"/>
    </source>
</evidence>
<dbReference type="InterPro" id="IPR040357">
    <property type="entry name" value="Vma22/CCDC115"/>
</dbReference>
<proteinExistence type="predicted"/>
<dbReference type="Proteomes" id="UP001652581">
    <property type="component" value="Chromosome 5"/>
</dbReference>
<reference evidence="5" key="1">
    <citation type="submission" date="2025-08" db="UniProtKB">
        <authorList>
            <consortium name="RefSeq"/>
        </authorList>
    </citation>
    <scope>IDENTIFICATION</scope>
</reference>
<evidence type="ECO:0000313" key="4">
    <source>
        <dbReference type="Proteomes" id="UP001652581"/>
    </source>
</evidence>
<feature type="compositionally biased region" description="Polar residues" evidence="3">
    <location>
        <begin position="74"/>
        <end position="83"/>
    </location>
</feature>